<keyword evidence="6 8" id="KW-0408">Iron</keyword>
<proteinExistence type="inferred from homology"/>
<evidence type="ECO:0000256" key="6">
    <source>
        <dbReference type="ARBA" id="ARBA00023004"/>
    </source>
</evidence>
<dbReference type="PROSITE" id="PS00086">
    <property type="entry name" value="CYTOCHROME_P450"/>
    <property type="match status" value="1"/>
</dbReference>
<evidence type="ECO:0000256" key="8">
    <source>
        <dbReference type="RuleBase" id="RU000461"/>
    </source>
</evidence>
<evidence type="ECO:0008006" key="12">
    <source>
        <dbReference type="Google" id="ProtNLM"/>
    </source>
</evidence>
<dbReference type="SUPFAM" id="SSF48264">
    <property type="entry name" value="Cytochrome P450"/>
    <property type="match status" value="1"/>
</dbReference>
<keyword evidence="7 8" id="KW-0503">Monooxygenase</keyword>
<evidence type="ECO:0000256" key="5">
    <source>
        <dbReference type="ARBA" id="ARBA00023002"/>
    </source>
</evidence>
<comment type="cofactor">
    <cofactor evidence="1">
        <name>heme</name>
        <dbReference type="ChEBI" id="CHEBI:30413"/>
    </cofactor>
</comment>
<dbReference type="EMBL" id="JBANRG010000031">
    <property type="protein sequence ID" value="KAK7451227.1"/>
    <property type="molecule type" value="Genomic_DNA"/>
</dbReference>
<dbReference type="CDD" id="cd11063">
    <property type="entry name" value="CYP52"/>
    <property type="match status" value="1"/>
</dbReference>
<keyword evidence="5 8" id="KW-0560">Oxidoreductase</keyword>
<evidence type="ECO:0000256" key="3">
    <source>
        <dbReference type="ARBA" id="ARBA00022617"/>
    </source>
</evidence>
<evidence type="ECO:0000256" key="9">
    <source>
        <dbReference type="SAM" id="Phobius"/>
    </source>
</evidence>
<organism evidence="10 11">
    <name type="scientific">Marasmiellus scandens</name>
    <dbReference type="NCBI Taxonomy" id="2682957"/>
    <lineage>
        <taxon>Eukaryota</taxon>
        <taxon>Fungi</taxon>
        <taxon>Dikarya</taxon>
        <taxon>Basidiomycota</taxon>
        <taxon>Agaricomycotina</taxon>
        <taxon>Agaricomycetes</taxon>
        <taxon>Agaricomycetidae</taxon>
        <taxon>Agaricales</taxon>
        <taxon>Marasmiineae</taxon>
        <taxon>Omphalotaceae</taxon>
        <taxon>Marasmiellus</taxon>
    </lineage>
</organism>
<evidence type="ECO:0000256" key="4">
    <source>
        <dbReference type="ARBA" id="ARBA00022723"/>
    </source>
</evidence>
<comment type="caution">
    <text evidence="10">The sequence shown here is derived from an EMBL/GenBank/DDBJ whole genome shotgun (WGS) entry which is preliminary data.</text>
</comment>
<evidence type="ECO:0000256" key="1">
    <source>
        <dbReference type="ARBA" id="ARBA00001971"/>
    </source>
</evidence>
<dbReference type="PRINTS" id="PR00385">
    <property type="entry name" value="P450"/>
</dbReference>
<keyword evidence="11" id="KW-1185">Reference proteome</keyword>
<name>A0ABR1J853_9AGAR</name>
<dbReference type="Pfam" id="PF00067">
    <property type="entry name" value="p450"/>
    <property type="match status" value="1"/>
</dbReference>
<comment type="similarity">
    <text evidence="2 8">Belongs to the cytochrome P450 family.</text>
</comment>
<dbReference type="InterPro" id="IPR017972">
    <property type="entry name" value="Cyt_P450_CS"/>
</dbReference>
<keyword evidence="9" id="KW-0812">Transmembrane</keyword>
<dbReference type="InterPro" id="IPR047146">
    <property type="entry name" value="Cyt_P450_E_CYP52_fungi"/>
</dbReference>
<feature type="transmembrane region" description="Helical" evidence="9">
    <location>
        <begin position="40"/>
        <end position="63"/>
    </location>
</feature>
<feature type="transmembrane region" description="Helical" evidence="9">
    <location>
        <begin position="7"/>
        <end position="28"/>
    </location>
</feature>
<keyword evidence="4 8" id="KW-0479">Metal-binding</keyword>
<keyword evidence="3 8" id="KW-0349">Heme</keyword>
<dbReference type="InterPro" id="IPR001128">
    <property type="entry name" value="Cyt_P450"/>
</dbReference>
<evidence type="ECO:0000256" key="7">
    <source>
        <dbReference type="ARBA" id="ARBA00023033"/>
    </source>
</evidence>
<evidence type="ECO:0000313" key="10">
    <source>
        <dbReference type="EMBL" id="KAK7451227.1"/>
    </source>
</evidence>
<dbReference type="PRINTS" id="PR00463">
    <property type="entry name" value="EP450I"/>
</dbReference>
<protein>
    <recommendedName>
        <fullName evidence="12">Cytochrome P450</fullName>
    </recommendedName>
</protein>
<accession>A0ABR1J853</accession>
<dbReference type="InterPro" id="IPR036396">
    <property type="entry name" value="Cyt_P450_sf"/>
</dbReference>
<dbReference type="InterPro" id="IPR002401">
    <property type="entry name" value="Cyt_P450_E_grp-I"/>
</dbReference>
<keyword evidence="9" id="KW-1133">Transmembrane helix</keyword>
<evidence type="ECO:0000256" key="2">
    <source>
        <dbReference type="ARBA" id="ARBA00010617"/>
    </source>
</evidence>
<dbReference type="PANTHER" id="PTHR24287:SF1">
    <property type="entry name" value="P450, PUTATIVE (EUROFUNG)-RELATED"/>
    <property type="match status" value="1"/>
</dbReference>
<sequence length="596" mass="68080">MTFTTPGLYHLGRTLAILTTPFVLTALLDRFVLQPLNVRPASWVLITTSILVLPALLFVRILYRRIVARSRAAALGARLVPVVEGRWPGNLDIPLLLGEARKTGYPGDGFWDFINKYGPTVNIHMLGINHVFTTNPDHIQRVLASNFNNHVKGDTFQFNMRSVLGVGVFNSDGDMWKFHRSMTRPFFNRDKITRLELFDRHAEHVVVQMKRRLKEGYPIDFQDLMGRFTLDSATEFLFGSCFHSLRETLPYPHNAPESNRRAAMTEAESFATAFLACQEIVSQREDLGHLLWPFFEILQDKSKEPMKVVGGHIEKFVREALKKSQSAEKTEEKTEEGIEETLLDQLVSMTDDPKLIKDEVLNILIAGRDTTAGTLSFIIYLLSIHPKVLSKLREEISLNVGKDPRRKLTFEGIRGCKYLRAVINETLRLFPIVPFNVRETIHEETLPSPDPNLPPLYIPANTRIGYSVFMMHRRKDLWGPDAEEFDPERFLDERYKKYLAPKPFIFLPFNAGPRICLGQQFAYNEMSLMVIRLVQHFSSFTFDEEACPPDCRASPEWAALKDGSRKSVDRIRPQFALTLSIAGGLWIKAKEAEGEV</sequence>
<dbReference type="PANTHER" id="PTHR24287">
    <property type="entry name" value="P450, PUTATIVE (EUROFUNG)-RELATED"/>
    <property type="match status" value="1"/>
</dbReference>
<gene>
    <name evidence="10" type="ORF">VKT23_012565</name>
</gene>
<dbReference type="Gene3D" id="1.10.630.10">
    <property type="entry name" value="Cytochrome P450"/>
    <property type="match status" value="1"/>
</dbReference>
<dbReference type="Proteomes" id="UP001498398">
    <property type="component" value="Unassembled WGS sequence"/>
</dbReference>
<reference evidence="10 11" key="1">
    <citation type="submission" date="2024-01" db="EMBL/GenBank/DDBJ databases">
        <title>A draft genome for the cacao thread blight pathogen Marasmiellus scandens.</title>
        <authorList>
            <person name="Baruah I.K."/>
            <person name="Leung J."/>
            <person name="Bukari Y."/>
            <person name="Amoako-Attah I."/>
            <person name="Meinhardt L.W."/>
            <person name="Bailey B.A."/>
            <person name="Cohen S.P."/>
        </authorList>
    </citation>
    <scope>NUCLEOTIDE SEQUENCE [LARGE SCALE GENOMIC DNA]</scope>
    <source>
        <strain evidence="10 11">GH-19</strain>
    </source>
</reference>
<keyword evidence="9" id="KW-0472">Membrane</keyword>
<evidence type="ECO:0000313" key="11">
    <source>
        <dbReference type="Proteomes" id="UP001498398"/>
    </source>
</evidence>